<evidence type="ECO:0000313" key="3">
    <source>
        <dbReference type="EnsemblMetazoa" id="XP_014239378.1"/>
    </source>
</evidence>
<evidence type="ECO:0000313" key="4">
    <source>
        <dbReference type="Proteomes" id="UP000494040"/>
    </source>
</evidence>
<organism evidence="3 4">
    <name type="scientific">Cimex lectularius</name>
    <name type="common">Bed bug</name>
    <name type="synonym">Acanthia lectularia</name>
    <dbReference type="NCBI Taxonomy" id="79782"/>
    <lineage>
        <taxon>Eukaryota</taxon>
        <taxon>Metazoa</taxon>
        <taxon>Ecdysozoa</taxon>
        <taxon>Arthropoda</taxon>
        <taxon>Hexapoda</taxon>
        <taxon>Insecta</taxon>
        <taxon>Pterygota</taxon>
        <taxon>Neoptera</taxon>
        <taxon>Paraneoptera</taxon>
        <taxon>Hemiptera</taxon>
        <taxon>Heteroptera</taxon>
        <taxon>Panheteroptera</taxon>
        <taxon>Cimicomorpha</taxon>
        <taxon>Cimicidae</taxon>
        <taxon>Cimex</taxon>
    </lineage>
</organism>
<feature type="compositionally biased region" description="Low complexity" evidence="2">
    <location>
        <begin position="315"/>
        <end position="325"/>
    </location>
</feature>
<accession>A0A8I6R8T3</accession>
<protein>
    <submittedName>
        <fullName evidence="3">Uncharacterized protein</fullName>
    </submittedName>
</protein>
<dbReference type="GeneID" id="106660875"/>
<evidence type="ECO:0000256" key="1">
    <source>
        <dbReference type="SAM" id="Coils"/>
    </source>
</evidence>
<dbReference type="Proteomes" id="UP000494040">
    <property type="component" value="Unassembled WGS sequence"/>
</dbReference>
<feature type="coiled-coil region" evidence="1">
    <location>
        <begin position="19"/>
        <end position="60"/>
    </location>
</feature>
<keyword evidence="1" id="KW-0175">Coiled coil</keyword>
<feature type="compositionally biased region" description="Basic and acidic residues" evidence="2">
    <location>
        <begin position="304"/>
        <end position="314"/>
    </location>
</feature>
<proteinExistence type="predicted"/>
<feature type="compositionally biased region" description="Low complexity" evidence="2">
    <location>
        <begin position="263"/>
        <end position="274"/>
    </location>
</feature>
<dbReference type="KEGG" id="clec:106660875"/>
<reference evidence="3" key="1">
    <citation type="submission" date="2022-01" db="UniProtKB">
        <authorList>
            <consortium name="EnsemblMetazoa"/>
        </authorList>
    </citation>
    <scope>IDENTIFICATION</scope>
</reference>
<dbReference type="RefSeq" id="XP_014239378.1">
    <property type="nucleotide sequence ID" value="XM_014383892.2"/>
</dbReference>
<dbReference type="EnsemblMetazoa" id="XM_014383892.2">
    <property type="protein sequence ID" value="XP_014239378.1"/>
    <property type="gene ID" value="LOC106660875"/>
</dbReference>
<keyword evidence="4" id="KW-1185">Reference proteome</keyword>
<name>A0A8I6R8T3_CIMLE</name>
<feature type="region of interest" description="Disordered" evidence="2">
    <location>
        <begin position="263"/>
        <end position="325"/>
    </location>
</feature>
<evidence type="ECO:0000256" key="2">
    <source>
        <dbReference type="SAM" id="MobiDB-lite"/>
    </source>
</evidence>
<dbReference type="AlphaFoldDB" id="A0A8I6R8T3"/>
<sequence length="409" mass="47036">MAPSKLTRMKQRCNKDKRLKMLLRRMASLTQANENMKITNEQLVNKVVETDLLLSNLKNENHTVMKQNFNLLTENNKLKNVLQKLNHNLTKLITWHGDASHILLNSKTMLTNQNLNLSIFEDYSSAGSTCNFLNTAECDKTAKSKAQAMVNPMIEGQIIKSPMVSLKRLKFNSQELHEEKKGLRELTRHFDTEKLSPISEAVPSTSRRLGWRHGPRFNDVAQQREREIQMAVEYGLQGIPMVRLHDVSTLLNNSSLLILNQNENDNDVNNSESLNRQKSVEVENRSIETPVDGDNDCFVVVPTRQEEDRSRSLDSNKSSSSSSFTLDYSSSRITKFRRRITPVFDELNTSGKRNRKKKTSRRECCTRNPSQMSLTDQDNESSLSTRSSSRQKKAINYKEEKLNSKKRRE</sequence>
<feature type="compositionally biased region" description="Polar residues" evidence="2">
    <location>
        <begin position="367"/>
        <end position="376"/>
    </location>
</feature>
<feature type="region of interest" description="Disordered" evidence="2">
    <location>
        <begin position="348"/>
        <end position="409"/>
    </location>
</feature>